<protein>
    <submittedName>
        <fullName evidence="1">Gliding motility lipoprotein GldB</fullName>
    </submittedName>
</protein>
<accession>A0A9E8MXJ9</accession>
<dbReference type="AlphaFoldDB" id="A0A9E8MXJ9"/>
<evidence type="ECO:0000313" key="1">
    <source>
        <dbReference type="EMBL" id="WAC03547.1"/>
    </source>
</evidence>
<sequence length="246" mass="28875">MKDTLQQELQTETLNKFQDLNTEKQEIASLFKHLKYYFTAFNVPRVVTTTSNVDYRNKVVVTDTIVLVSLDTYLGSDHHFYQGIQDYIKSHLEPGQLVVDLATKYGERYTLQQTRKTLLDELIYAGKILYFKDKVIPFKTDFDKIGYTSEQLEWAKANEEEIWRYFVDKELLFSTDSKLPNRFINPAPFSKFYLQEIDNESPGEIGKFLGWQIVRSYMANNEVSFEQMLAKESKELFDNAKYKPGK</sequence>
<dbReference type="KEGG" id="lnu:N7U66_08755"/>
<gene>
    <name evidence="1" type="ORF">N7U66_08755</name>
</gene>
<dbReference type="InterPro" id="IPR019853">
    <property type="entry name" value="GldB-like"/>
</dbReference>
<proteinExistence type="predicted"/>
<dbReference type="EMBL" id="CP113088">
    <property type="protein sequence ID" value="WAC03547.1"/>
    <property type="molecule type" value="Genomic_DNA"/>
</dbReference>
<dbReference type="Pfam" id="PF25594">
    <property type="entry name" value="GldB_lipo"/>
    <property type="match status" value="1"/>
</dbReference>
<dbReference type="RefSeq" id="WP_267678152.1">
    <property type="nucleotide sequence ID" value="NZ_CP113088.1"/>
</dbReference>
<name>A0A9E8MXJ9_9FLAO</name>
<keyword evidence="2" id="KW-1185">Reference proteome</keyword>
<evidence type="ECO:0000313" key="2">
    <source>
        <dbReference type="Proteomes" id="UP001164705"/>
    </source>
</evidence>
<organism evidence="1 2">
    <name type="scientific">Lacinutrix neustonica</name>
    <dbReference type="NCBI Taxonomy" id="2980107"/>
    <lineage>
        <taxon>Bacteria</taxon>
        <taxon>Pseudomonadati</taxon>
        <taxon>Bacteroidota</taxon>
        <taxon>Flavobacteriia</taxon>
        <taxon>Flavobacteriales</taxon>
        <taxon>Flavobacteriaceae</taxon>
        <taxon>Lacinutrix</taxon>
    </lineage>
</organism>
<reference evidence="1" key="1">
    <citation type="submission" date="2022-11" db="EMBL/GenBank/DDBJ databases">
        <title>Lacinutrix neustonica HL-RS19T sp. nov., isolated from the surface microlayer sample of brackish Lake Shihwa.</title>
        <authorList>
            <person name="Choi J.Y."/>
            <person name="Hwang C.Y."/>
        </authorList>
    </citation>
    <scope>NUCLEOTIDE SEQUENCE</scope>
    <source>
        <strain evidence="1">HL-RS19</strain>
    </source>
</reference>
<dbReference type="Proteomes" id="UP001164705">
    <property type="component" value="Chromosome"/>
</dbReference>
<keyword evidence="1" id="KW-0449">Lipoprotein</keyword>